<organism evidence="16 20">
    <name type="scientific">human papillomavirus 89</name>
    <dbReference type="NCBI Taxonomy" id="202250"/>
    <lineage>
        <taxon>Viruses</taxon>
        <taxon>Monodnaviria</taxon>
        <taxon>Shotokuvirae</taxon>
        <taxon>Cossaviricota</taxon>
        <taxon>Papovaviricetes</taxon>
        <taxon>Zurhausenvirales</taxon>
        <taxon>Papillomaviridae</taxon>
        <taxon>Firstpapillomavirinae</taxon>
        <taxon>Alphapapillomavirus</taxon>
        <taxon>Alphapapillomavirus 3</taxon>
    </lineage>
</organism>
<keyword evidence="9 12" id="KW-0238">DNA-binding</keyword>
<keyword evidence="3 12" id="KW-0678">Repressor</keyword>
<dbReference type="GO" id="GO:0006275">
    <property type="term" value="P:regulation of DNA replication"/>
    <property type="evidence" value="ECO:0007669"/>
    <property type="project" value="UniProtKB-UniRule"/>
</dbReference>
<dbReference type="InterPro" id="IPR000427">
    <property type="entry name" value="Papillomavirus_E2_C"/>
</dbReference>
<evidence type="ECO:0000256" key="5">
    <source>
        <dbReference type="ARBA" id="ARBA00022553"/>
    </source>
</evidence>
<dbReference type="EMBL" id="KU298945">
    <property type="protein sequence ID" value="ALT55093.1"/>
    <property type="molecule type" value="Genomic_DNA"/>
</dbReference>
<dbReference type="Proteomes" id="UP000160722">
    <property type="component" value="Genome"/>
</dbReference>
<name>A0A159DTQ3_9PAPI</name>
<evidence type="ECO:0000313" key="18">
    <source>
        <dbReference type="EMBL" id="ALT55093.1"/>
    </source>
</evidence>
<comment type="function">
    <text evidence="12">Plays a role in the initiation of viral DNA replication. A dimer of E2 interacts with a dimer of E1 in order to improve specificity of E1 DNA binding activity. Once the complex recognizes and binds DNA at specific sites, the E2 dimer is removed from DNA. E2 also regulates viral transcription through binding to the E2RE response element (5'-ACCNNNNNNGGT-3') present in multiple copies in the regulatory regions of the viral genome. Activates or represses transcription depending on E2RE's position with regards to proximal promoter elements including the TATA-box. Repression occurs by sterically hindering the assembly of the transcription initiation complex.</text>
</comment>
<evidence type="ECO:0000256" key="10">
    <source>
        <dbReference type="ARBA" id="ARBA00023159"/>
    </source>
</evidence>
<evidence type="ECO:0000256" key="12">
    <source>
        <dbReference type="HAMAP-Rule" id="MF_04001"/>
    </source>
</evidence>
<dbReference type="Proteomes" id="UP000118560">
    <property type="component" value="Genome"/>
</dbReference>
<accession>A0A159DTQ3</accession>
<dbReference type="InterPro" id="IPR036050">
    <property type="entry name" value="Regulatory_protein_E2_N"/>
</dbReference>
<feature type="region of interest" description="Disordered" evidence="13">
    <location>
        <begin position="216"/>
        <end position="280"/>
    </location>
</feature>
<evidence type="ECO:0000256" key="2">
    <source>
        <dbReference type="ARBA" id="ARBA00007794"/>
    </source>
</evidence>
<dbReference type="InterPro" id="IPR042503">
    <property type="entry name" value="Regulatory_protein_E2_N_1"/>
</dbReference>
<feature type="region of interest" description="DNA-binding domain" evidence="12">
    <location>
        <begin position="296"/>
        <end position="377"/>
    </location>
</feature>
<dbReference type="HAMAP" id="MF_04001">
    <property type="entry name" value="PPV_E2"/>
    <property type="match status" value="1"/>
</dbReference>
<evidence type="ECO:0000313" key="17">
    <source>
        <dbReference type="EMBL" id="ALT55085.1"/>
    </source>
</evidence>
<comment type="subunit">
    <text evidence="12">Binds DNA as homodimer. Interacts with protein E1; this interaction greatly increases E1 DNA-binding activity. Interacts with protein L1; this interaction enhances E2-dependent replication and transcription activation. Interacts with protein L2; this interaction inhibits E2 transcriptional activity but not DNA replication function E2. Interacts with protein E7; this interaction inhibits E7 oncogenic activity. Interacts with host TAF1; this interaction modulates E2-dependent transcriptional regulation. Interacts with host BRD4; this interaction mediates E2 transcriptional activation function. Additionally, the interaction with host BRD4 on mitotic chromosomes mediates tethering of the viral genome. Interacts with host TOPBP1; this interaction is required for optimal viral DNA replication.</text>
</comment>
<evidence type="ECO:0000256" key="1">
    <source>
        <dbReference type="ARBA" id="ARBA00004147"/>
    </source>
</evidence>
<feature type="compositionally biased region" description="Basic and acidic residues" evidence="13">
    <location>
        <begin position="267"/>
        <end position="280"/>
    </location>
</feature>
<evidence type="ECO:0000256" key="11">
    <source>
        <dbReference type="ARBA" id="ARBA00023163"/>
    </source>
</evidence>
<dbReference type="EMBL" id="KU298943">
    <property type="protein sequence ID" value="ALT55077.1"/>
    <property type="molecule type" value="Genomic_DNA"/>
</dbReference>
<keyword evidence="5 12" id="KW-0597">Phosphoprotein</keyword>
<gene>
    <name evidence="12" type="primary">E2</name>
</gene>
<dbReference type="InterPro" id="IPR035975">
    <property type="entry name" value="E2/EBNA1_C_sf"/>
</dbReference>
<dbReference type="GO" id="GO:0039693">
    <property type="term" value="P:viral DNA genome replication"/>
    <property type="evidence" value="ECO:0007669"/>
    <property type="project" value="UniProtKB-UniRule"/>
</dbReference>
<comment type="similarity">
    <text evidence="2">Belongs to the papillomaviridae E8^E2C protein family.</text>
</comment>
<keyword evidence="6 12" id="KW-1048">Host nucleus</keyword>
<evidence type="ECO:0000256" key="6">
    <source>
        <dbReference type="ARBA" id="ARBA00022562"/>
    </source>
</evidence>
<keyword evidence="10 12" id="KW-0010">Activator</keyword>
<dbReference type="Gene3D" id="3.30.70.330">
    <property type="match status" value="1"/>
</dbReference>
<evidence type="ECO:0000259" key="14">
    <source>
        <dbReference type="Pfam" id="PF00508"/>
    </source>
</evidence>
<keyword evidence="8 12" id="KW-0805">Transcription regulation</keyword>
<dbReference type="Pfam" id="PF00511">
    <property type="entry name" value="PPV_E2_C"/>
    <property type="match status" value="1"/>
</dbReference>
<evidence type="ECO:0000256" key="7">
    <source>
        <dbReference type="ARBA" id="ARBA00022705"/>
    </source>
</evidence>
<evidence type="ECO:0000313" key="16">
    <source>
        <dbReference type="EMBL" id="ALT55077.1"/>
    </source>
</evidence>
<keyword evidence="4 12" id="KW-0244">Early protein</keyword>
<comment type="subcellular location">
    <subcellularLocation>
        <location evidence="1 12">Host nucleus</location>
    </subcellularLocation>
</comment>
<feature type="domain" description="Papillomavirus E2 N-terminal" evidence="14">
    <location>
        <begin position="1"/>
        <end position="196"/>
    </location>
</feature>
<comment type="similarity">
    <text evidence="12">Belongs to the papillomaviridae E2 protein family.</text>
</comment>
<evidence type="ECO:0000256" key="8">
    <source>
        <dbReference type="ARBA" id="ARBA00023015"/>
    </source>
</evidence>
<dbReference type="InterPro" id="IPR042504">
    <property type="entry name" value="Regulatory_protein_E2_N_2"/>
</dbReference>
<dbReference type="InterPro" id="IPR012677">
    <property type="entry name" value="Nucleotide-bd_a/b_plait_sf"/>
</dbReference>
<protein>
    <recommendedName>
        <fullName evidence="12">Regulatory protein E2</fullName>
    </recommendedName>
</protein>
<dbReference type="Gene3D" id="1.10.287.30">
    <property type="entry name" value="E2 (early) protein, N terminal domain, subdomain 1"/>
    <property type="match status" value="1"/>
</dbReference>
<dbReference type="GO" id="GO:0006260">
    <property type="term" value="P:DNA replication"/>
    <property type="evidence" value="ECO:0007669"/>
    <property type="project" value="UniProtKB-KW"/>
</dbReference>
<evidence type="ECO:0000256" key="9">
    <source>
        <dbReference type="ARBA" id="ARBA00023125"/>
    </source>
</evidence>
<keyword evidence="7 12" id="KW-0235">DNA replication</keyword>
<dbReference type="GO" id="GO:0000166">
    <property type="term" value="F:nucleotide binding"/>
    <property type="evidence" value="ECO:0007669"/>
    <property type="project" value="UniProtKB-UniRule"/>
</dbReference>
<dbReference type="SUPFAM" id="SSF54957">
    <property type="entry name" value="Viral DNA-binding domain"/>
    <property type="match status" value="1"/>
</dbReference>
<proteinExistence type="inferred from homology"/>
<comment type="PTM">
    <text evidence="12">Phosphorylated.</text>
</comment>
<comment type="caution">
    <text evidence="12">Lacks conserved residue(s) required for the propagation of feature annotation.</text>
</comment>
<evidence type="ECO:0000313" key="19">
    <source>
        <dbReference type="Proteomes" id="UP000108796"/>
    </source>
</evidence>
<evidence type="ECO:0000256" key="3">
    <source>
        <dbReference type="ARBA" id="ARBA00022491"/>
    </source>
</evidence>
<feature type="domain" description="Papillomavirus E2 C-terminal" evidence="15">
    <location>
        <begin position="296"/>
        <end position="373"/>
    </location>
</feature>
<dbReference type="Proteomes" id="UP000108796">
    <property type="component" value="Genome"/>
</dbReference>
<sequence>MASLADRLDACQERLIDLYEKDSNKLQDQLSHWQYVRLEYAILYKARQAGLTSVGHQVVPPLNVTKEKASQAITIHLSLQSLNASAYKDEPWTLQHTSLDMWNAPPKGCWKKKGHTVTVKYDGEDQKAMEYVSWGEIYIQCPETDMWYKVAGHVNATGLYYEVEGCRHYYVNFTKEAKHYGDTGAWEVHWGSTVIYHACASVSSTQDLVREVPPAAVGDRLHHPTTPTSCTDGVGTSETAPTVQTPPYKRQRLHRDGVQQPTTTAQKHVDSSHRGLHSDPDGTERLGIAHCCNTAPVIHLQGEANKLKCFRYRLKQSVPDLYLRASSTWHWACGGPTTKATFVTLWYSSVEQRAQFLARVHIPKGIQAMQGHMSMFM</sequence>
<dbReference type="GO" id="GO:0003700">
    <property type="term" value="F:DNA-binding transcription factor activity"/>
    <property type="evidence" value="ECO:0007669"/>
    <property type="project" value="UniProtKB-UniRule"/>
</dbReference>
<evidence type="ECO:0000256" key="4">
    <source>
        <dbReference type="ARBA" id="ARBA00022518"/>
    </source>
</evidence>
<evidence type="ECO:0000256" key="13">
    <source>
        <dbReference type="SAM" id="MobiDB-lite"/>
    </source>
</evidence>
<dbReference type="InterPro" id="IPR033668">
    <property type="entry name" value="Reg_prot_E2"/>
</dbReference>
<dbReference type="EMBL" id="KU298944">
    <property type="protein sequence ID" value="ALT55085.1"/>
    <property type="molecule type" value="Genomic_DNA"/>
</dbReference>
<dbReference type="Pfam" id="PF00508">
    <property type="entry name" value="PPV_E2_N"/>
    <property type="match status" value="1"/>
</dbReference>
<keyword evidence="11 12" id="KW-0804">Transcription</keyword>
<dbReference type="SUPFAM" id="SSF51332">
    <property type="entry name" value="E2 regulatory, transactivation domain"/>
    <property type="match status" value="1"/>
</dbReference>
<dbReference type="GO" id="GO:0003677">
    <property type="term" value="F:DNA binding"/>
    <property type="evidence" value="ECO:0007669"/>
    <property type="project" value="UniProtKB-UniRule"/>
</dbReference>
<reference evidence="19 20" key="1">
    <citation type="journal article" date="2016" name="Virology">
        <title>Identification of novel human papillomavirus lineages and sublineages in HIV/HPV-coinfected pregnant women by next-generation sequencing.</title>
        <authorList>
            <person name="Siqueira J.D."/>
            <person name="Alves B.M."/>
            <person name="Prellwitz I.M."/>
            <person name="Furtado C."/>
            <person name="Meyrelles A.R."/>
            <person name="Machado E.S."/>
            <person name="Seuanez H.N."/>
            <person name="Soares M.A."/>
            <person name="Soares E.A."/>
        </authorList>
    </citation>
    <scope>NUCLEOTIDE SEQUENCE [LARGE SCALE GENOMIC DNA]</scope>
    <source>
        <strain evidence="16">65A.89</strain>
        <strain evidence="17">65B.89</strain>
        <strain evidence="18">65C.89</strain>
    </source>
</reference>
<evidence type="ECO:0000313" key="20">
    <source>
        <dbReference type="Proteomes" id="UP000118560"/>
    </source>
</evidence>
<dbReference type="InterPro" id="IPR001866">
    <property type="entry name" value="PPV_E2_N"/>
</dbReference>
<feature type="compositionally biased region" description="Polar residues" evidence="13">
    <location>
        <begin position="225"/>
        <end position="245"/>
    </location>
</feature>
<dbReference type="GO" id="GO:0042025">
    <property type="term" value="C:host cell nucleus"/>
    <property type="evidence" value="ECO:0007669"/>
    <property type="project" value="UniProtKB-SubCell"/>
</dbReference>
<evidence type="ECO:0000259" key="15">
    <source>
        <dbReference type="Pfam" id="PF00511"/>
    </source>
</evidence>
<dbReference type="Gene3D" id="2.170.200.10">
    <property type="entry name" value="Papillomavirus E2 early protein domain"/>
    <property type="match status" value="1"/>
</dbReference>
<dbReference type="GO" id="GO:0006351">
    <property type="term" value="P:DNA-templated transcription"/>
    <property type="evidence" value="ECO:0007669"/>
    <property type="project" value="UniProtKB-UniRule"/>
</dbReference>